<dbReference type="Pfam" id="PF11951">
    <property type="entry name" value="Fungal_trans_2"/>
    <property type="match status" value="1"/>
</dbReference>
<name>A0A9X0CAU5_9EURO</name>
<reference evidence="1" key="2">
    <citation type="journal article" date="2023" name="IMA Fungus">
        <title>Comparative genomic study of the Penicillium genus elucidates a diverse pangenome and 15 lateral gene transfer events.</title>
        <authorList>
            <person name="Petersen C."/>
            <person name="Sorensen T."/>
            <person name="Nielsen M.R."/>
            <person name="Sondergaard T.E."/>
            <person name="Sorensen J.L."/>
            <person name="Fitzpatrick D.A."/>
            <person name="Frisvad J.C."/>
            <person name="Nielsen K.L."/>
        </authorList>
    </citation>
    <scope>NUCLEOTIDE SEQUENCE</scope>
    <source>
        <strain evidence="1">IBT 29495</strain>
    </source>
</reference>
<gene>
    <name evidence="1" type="ORF">N7463_000172</name>
</gene>
<evidence type="ECO:0000313" key="1">
    <source>
        <dbReference type="EMBL" id="KAJ5519719.1"/>
    </source>
</evidence>
<dbReference type="AlphaFoldDB" id="A0A9X0CAU5"/>
<protein>
    <submittedName>
        <fullName evidence="1">Uncharacterized protein</fullName>
    </submittedName>
</protein>
<organism evidence="1 2">
    <name type="scientific">Penicillium fimorum</name>
    <dbReference type="NCBI Taxonomy" id="1882269"/>
    <lineage>
        <taxon>Eukaryota</taxon>
        <taxon>Fungi</taxon>
        <taxon>Dikarya</taxon>
        <taxon>Ascomycota</taxon>
        <taxon>Pezizomycotina</taxon>
        <taxon>Eurotiomycetes</taxon>
        <taxon>Eurotiomycetidae</taxon>
        <taxon>Eurotiales</taxon>
        <taxon>Aspergillaceae</taxon>
        <taxon>Penicillium</taxon>
    </lineage>
</organism>
<keyword evidence="2" id="KW-1185">Reference proteome</keyword>
<sequence length="191" mass="22488">MKHRTRYDQTVALEEDSDLFDLIQRIYSLHCNANEELNLSPLRISEAVHIWQELDDWEQAEPEITDEDGNLHESYKFSLFIWAYIIVHPTEVGGEKVQDAFHYAISNISEVEAYDMVPLVVIPLFFSGLVAIRPVDRDLVNEQYERVMSYTEHGNLSRSRHIVRLSWENYDNGVERSWDWRKWHDSSSADS</sequence>
<accession>A0A9X0CAU5</accession>
<dbReference type="Proteomes" id="UP001149954">
    <property type="component" value="Unassembled WGS sequence"/>
</dbReference>
<dbReference type="OrthoDB" id="434972at2759"/>
<dbReference type="EMBL" id="JAPWDS010000001">
    <property type="protein sequence ID" value="KAJ5519719.1"/>
    <property type="molecule type" value="Genomic_DNA"/>
</dbReference>
<dbReference type="InterPro" id="IPR021858">
    <property type="entry name" value="Fun_TF"/>
</dbReference>
<comment type="caution">
    <text evidence="1">The sequence shown here is derived from an EMBL/GenBank/DDBJ whole genome shotgun (WGS) entry which is preliminary data.</text>
</comment>
<reference evidence="1" key="1">
    <citation type="submission" date="2022-12" db="EMBL/GenBank/DDBJ databases">
        <authorList>
            <person name="Petersen C."/>
        </authorList>
    </citation>
    <scope>NUCLEOTIDE SEQUENCE</scope>
    <source>
        <strain evidence="1">IBT 29495</strain>
    </source>
</reference>
<proteinExistence type="predicted"/>
<evidence type="ECO:0000313" key="2">
    <source>
        <dbReference type="Proteomes" id="UP001149954"/>
    </source>
</evidence>